<evidence type="ECO:0000256" key="3">
    <source>
        <dbReference type="ARBA" id="ARBA00022722"/>
    </source>
</evidence>
<keyword evidence="2" id="KW-0548">Nucleotidyltransferase</keyword>
<protein>
    <recommendedName>
        <fullName evidence="11">Reverse transcriptase domain-containing protein</fullName>
    </recommendedName>
</protein>
<dbReference type="CDD" id="cd01647">
    <property type="entry name" value="RT_LTR"/>
    <property type="match status" value="1"/>
</dbReference>
<evidence type="ECO:0000313" key="9">
    <source>
        <dbReference type="EMBL" id="PKI33159.1"/>
    </source>
</evidence>
<evidence type="ECO:0000256" key="6">
    <source>
        <dbReference type="ARBA" id="ARBA00022918"/>
    </source>
</evidence>
<dbReference type="EMBL" id="PGOL01006947">
    <property type="protein sequence ID" value="PKI33159.1"/>
    <property type="molecule type" value="Genomic_DNA"/>
</dbReference>
<evidence type="ECO:0008006" key="11">
    <source>
        <dbReference type="Google" id="ProtNLM"/>
    </source>
</evidence>
<keyword evidence="4" id="KW-0255">Endonuclease</keyword>
<keyword evidence="6" id="KW-0695">RNA-directed DNA polymerase</keyword>
<keyword evidence="3" id="KW-0540">Nuclease</keyword>
<dbReference type="GO" id="GO:0016787">
    <property type="term" value="F:hydrolase activity"/>
    <property type="evidence" value="ECO:0007669"/>
    <property type="project" value="UniProtKB-KW"/>
</dbReference>
<dbReference type="Pfam" id="PF17917">
    <property type="entry name" value="RT_RNaseH"/>
    <property type="match status" value="1"/>
</dbReference>
<evidence type="ECO:0000256" key="5">
    <source>
        <dbReference type="ARBA" id="ARBA00022801"/>
    </source>
</evidence>
<comment type="caution">
    <text evidence="9">The sequence shown here is derived from an EMBL/GenBank/DDBJ whole genome shotgun (WGS) entry which is preliminary data.</text>
</comment>
<dbReference type="GO" id="GO:0003964">
    <property type="term" value="F:RNA-directed DNA polymerase activity"/>
    <property type="evidence" value="ECO:0007669"/>
    <property type="project" value="UniProtKB-KW"/>
</dbReference>
<keyword evidence="5" id="KW-0378">Hydrolase</keyword>
<evidence type="ECO:0000256" key="4">
    <source>
        <dbReference type="ARBA" id="ARBA00022759"/>
    </source>
</evidence>
<reference evidence="9 10" key="1">
    <citation type="submission" date="2017-11" db="EMBL/GenBank/DDBJ databases">
        <title>De-novo sequencing of pomegranate (Punica granatum L.) genome.</title>
        <authorList>
            <person name="Akparov Z."/>
            <person name="Amiraslanov A."/>
            <person name="Hajiyeva S."/>
            <person name="Abbasov M."/>
            <person name="Kaur K."/>
            <person name="Hamwieh A."/>
            <person name="Solovyev V."/>
            <person name="Salamov A."/>
            <person name="Braich B."/>
            <person name="Kosarev P."/>
            <person name="Mahmoud A."/>
            <person name="Hajiyev E."/>
            <person name="Babayeva S."/>
            <person name="Izzatullayeva V."/>
            <person name="Mammadov A."/>
            <person name="Mammadov A."/>
            <person name="Sharifova S."/>
            <person name="Ojaghi J."/>
            <person name="Eynullazada K."/>
            <person name="Bayramov B."/>
            <person name="Abdulazimova A."/>
            <person name="Shahmuradov I."/>
        </authorList>
    </citation>
    <scope>NUCLEOTIDE SEQUENCE [LARGE SCALE GENOMIC DNA]</scope>
    <source>
        <strain evidence="10">cv. AG2017</strain>
        <tissue evidence="9">Leaf</tissue>
    </source>
</reference>
<feature type="domain" description="Reverse transcriptase" evidence="7">
    <location>
        <begin position="303"/>
        <end position="396"/>
    </location>
</feature>
<dbReference type="SUPFAM" id="SSF56672">
    <property type="entry name" value="DNA/RNA polymerases"/>
    <property type="match status" value="1"/>
</dbReference>
<dbReference type="STRING" id="22663.A0A2I0HN57"/>
<keyword evidence="1" id="KW-0808">Transferase</keyword>
<name>A0A2I0HN57_PUNGR</name>
<keyword evidence="10" id="KW-1185">Reference proteome</keyword>
<dbReference type="GO" id="GO:0004519">
    <property type="term" value="F:endonuclease activity"/>
    <property type="evidence" value="ECO:0007669"/>
    <property type="project" value="UniProtKB-KW"/>
</dbReference>
<evidence type="ECO:0000259" key="7">
    <source>
        <dbReference type="Pfam" id="PF00078"/>
    </source>
</evidence>
<evidence type="ECO:0000259" key="8">
    <source>
        <dbReference type="Pfam" id="PF17917"/>
    </source>
</evidence>
<gene>
    <name evidence="9" type="ORF">CRG98_046447</name>
</gene>
<accession>A0A2I0HN57</accession>
<dbReference type="Proteomes" id="UP000233551">
    <property type="component" value="Unassembled WGS sequence"/>
</dbReference>
<dbReference type="PANTHER" id="PTHR37984:SF5">
    <property type="entry name" value="PROTEIN NYNRIN-LIKE"/>
    <property type="match status" value="1"/>
</dbReference>
<dbReference type="InterPro" id="IPR000477">
    <property type="entry name" value="RT_dom"/>
</dbReference>
<feature type="domain" description="Reverse transcriptase RNase H-like" evidence="8">
    <location>
        <begin position="439"/>
        <end position="508"/>
    </location>
</feature>
<evidence type="ECO:0000313" key="10">
    <source>
        <dbReference type="Proteomes" id="UP000233551"/>
    </source>
</evidence>
<evidence type="ECO:0000256" key="1">
    <source>
        <dbReference type="ARBA" id="ARBA00022679"/>
    </source>
</evidence>
<dbReference type="InterPro" id="IPR050951">
    <property type="entry name" value="Retrovirus_Pol_polyprotein"/>
</dbReference>
<dbReference type="AlphaFoldDB" id="A0A2I0HN57"/>
<dbReference type="Pfam" id="PF00078">
    <property type="entry name" value="RVT_1"/>
    <property type="match status" value="1"/>
</dbReference>
<dbReference type="CDD" id="cd09274">
    <property type="entry name" value="RNase_HI_RT_Ty3"/>
    <property type="match status" value="1"/>
</dbReference>
<sequence length="663" mass="75932">MVDRLAERMGALMEARQEETEDQLVAKYNGGLRVQLQDTVNLFDPVSVSFAHQRILIVERQQKRAGSGVTSRGVAIVGTGGIVRAGGGSIVPGCSTRPTNIGPSSCGAKFFKLGQLREYCECVEARASYLLYGSRYRDFVWCDIVIMDACHLLLGRPWQFDRSMNHDGRTNKYSFTHKGLKIVLVLNKDRDAIEPRPANSVTATNLMSLSRFQEELHEAEFMFPLVGRKIVEEDLTSCESLPILNEFQDVFHEELPNSLPHLRDIQHHIDLQLGASLLNKPHYRMSPAEHEELRRQVEELIRIRVRDEWKTTFKTREGLYEWMVMPFGLSNAPSNFMRVMNQVLQPFIGRCVVVYFNDILIYSTNPEQHLTHLHEVLFVLRREKLYAALKKCIFMSSIMAPLTDCMKDGRFKWTEGAETAFQKIKERLTTAPILVLPDFSEKLMGVKVRYNAYDVEFYAIVQAVKHWRHYLFHNEFILYTNHEALKYLHSQDKVSARHASWVAYLERFTFVVKRKSRVTNHVADALNRRRSVLSRMTVEVVYYVTPRGPLDLLPVLDKTRIHGKAADFVHGLQEIHETVHNNLEKAAMKYKTVADQGEGDSSDDDNSMANSLYLWENDAAAVVANWYMEKISSDDLVSKETALGAQLTAFGCEITRFKANSIV</sequence>
<evidence type="ECO:0000256" key="2">
    <source>
        <dbReference type="ARBA" id="ARBA00022695"/>
    </source>
</evidence>
<organism evidence="9 10">
    <name type="scientific">Punica granatum</name>
    <name type="common">Pomegranate</name>
    <dbReference type="NCBI Taxonomy" id="22663"/>
    <lineage>
        <taxon>Eukaryota</taxon>
        <taxon>Viridiplantae</taxon>
        <taxon>Streptophyta</taxon>
        <taxon>Embryophyta</taxon>
        <taxon>Tracheophyta</taxon>
        <taxon>Spermatophyta</taxon>
        <taxon>Magnoliopsida</taxon>
        <taxon>eudicotyledons</taxon>
        <taxon>Gunneridae</taxon>
        <taxon>Pentapetalae</taxon>
        <taxon>rosids</taxon>
        <taxon>malvids</taxon>
        <taxon>Myrtales</taxon>
        <taxon>Lythraceae</taxon>
        <taxon>Punica</taxon>
    </lineage>
</organism>
<dbReference type="Gene3D" id="3.10.10.10">
    <property type="entry name" value="HIV Type 1 Reverse Transcriptase, subunit A, domain 1"/>
    <property type="match status" value="2"/>
</dbReference>
<proteinExistence type="predicted"/>
<dbReference type="PANTHER" id="PTHR37984">
    <property type="entry name" value="PROTEIN CBG26694"/>
    <property type="match status" value="1"/>
</dbReference>
<dbReference type="InterPro" id="IPR041373">
    <property type="entry name" value="RT_RNaseH"/>
</dbReference>
<dbReference type="InterPro" id="IPR043128">
    <property type="entry name" value="Rev_trsase/Diguanyl_cyclase"/>
</dbReference>
<dbReference type="InterPro" id="IPR043502">
    <property type="entry name" value="DNA/RNA_pol_sf"/>
</dbReference>
<dbReference type="Gene3D" id="3.30.70.270">
    <property type="match status" value="1"/>
</dbReference>